<evidence type="ECO:0000313" key="2">
    <source>
        <dbReference type="Proteomes" id="UP000052978"/>
    </source>
</evidence>
<dbReference type="Pfam" id="PF06413">
    <property type="entry name" value="Neugrin"/>
    <property type="match status" value="1"/>
</dbReference>
<accession>S7P3K4</accession>
<dbReference type="AlphaFoldDB" id="S7P3K4"/>
<gene>
    <name evidence="1" type="ORF">D623_10016630</name>
</gene>
<evidence type="ECO:0000313" key="1">
    <source>
        <dbReference type="EMBL" id="EPQ02147.1"/>
    </source>
</evidence>
<dbReference type="InterPro" id="IPR010487">
    <property type="entry name" value="NGRN/Rrg9"/>
</dbReference>
<dbReference type="EMBL" id="KE161185">
    <property type="protein sequence ID" value="EPQ02147.1"/>
    <property type="molecule type" value="Genomic_DNA"/>
</dbReference>
<dbReference type="Proteomes" id="UP000052978">
    <property type="component" value="Unassembled WGS sequence"/>
</dbReference>
<organism evidence="1 2">
    <name type="scientific">Myotis brandtii</name>
    <name type="common">Brandt's bat</name>
    <dbReference type="NCBI Taxonomy" id="109478"/>
    <lineage>
        <taxon>Eukaryota</taxon>
        <taxon>Metazoa</taxon>
        <taxon>Chordata</taxon>
        <taxon>Craniata</taxon>
        <taxon>Vertebrata</taxon>
        <taxon>Euteleostomi</taxon>
        <taxon>Mammalia</taxon>
        <taxon>Eutheria</taxon>
        <taxon>Laurasiatheria</taxon>
        <taxon>Chiroptera</taxon>
        <taxon>Yangochiroptera</taxon>
        <taxon>Vespertilionidae</taxon>
        <taxon>Myotis</taxon>
    </lineage>
</organism>
<protein>
    <submittedName>
        <fullName evidence="1">Neugrin</fullName>
    </submittedName>
</protein>
<proteinExistence type="predicted"/>
<name>S7P3K4_MYOBR</name>
<reference evidence="1 2" key="1">
    <citation type="journal article" date="2013" name="Nat. Commun.">
        <title>Genome analysis reveals insights into physiology and longevity of the Brandt's bat Myotis brandtii.</title>
        <authorList>
            <person name="Seim I."/>
            <person name="Fang X."/>
            <person name="Xiong Z."/>
            <person name="Lobanov A.V."/>
            <person name="Huang Z."/>
            <person name="Ma S."/>
            <person name="Feng Y."/>
            <person name="Turanov A.A."/>
            <person name="Zhu Y."/>
            <person name="Lenz T.L."/>
            <person name="Gerashchenko M.V."/>
            <person name="Fan D."/>
            <person name="Hee Yim S."/>
            <person name="Yao X."/>
            <person name="Jordan D."/>
            <person name="Xiong Y."/>
            <person name="Ma Y."/>
            <person name="Lyapunov A.N."/>
            <person name="Chen G."/>
            <person name="Kulakova O.I."/>
            <person name="Sun Y."/>
            <person name="Lee S.G."/>
            <person name="Bronson R.T."/>
            <person name="Moskalev A.A."/>
            <person name="Sunyaev S.R."/>
            <person name="Zhang G."/>
            <person name="Krogh A."/>
            <person name="Wang J."/>
            <person name="Gladyshev V.N."/>
        </authorList>
    </citation>
    <scope>NUCLEOTIDE SEQUENCE [LARGE SCALE GENOMIC DNA]</scope>
</reference>
<keyword evidence="2" id="KW-1185">Reference proteome</keyword>
<sequence length="92" mass="10403">MLAFHTQMMFIPASNEKSFVPVAAVQGHQRELQKYSTSDCEGTRGIESDGLPSVKTLEELKARELGDQNFSSKVVQRGQEFFDDNGNFLYRI</sequence>